<organism evidence="3 4">
    <name type="scientific">Parasponia andersonii</name>
    <name type="common">Sponia andersonii</name>
    <dbReference type="NCBI Taxonomy" id="3476"/>
    <lineage>
        <taxon>Eukaryota</taxon>
        <taxon>Viridiplantae</taxon>
        <taxon>Streptophyta</taxon>
        <taxon>Embryophyta</taxon>
        <taxon>Tracheophyta</taxon>
        <taxon>Spermatophyta</taxon>
        <taxon>Magnoliopsida</taxon>
        <taxon>eudicotyledons</taxon>
        <taxon>Gunneridae</taxon>
        <taxon>Pentapetalae</taxon>
        <taxon>rosids</taxon>
        <taxon>fabids</taxon>
        <taxon>Rosales</taxon>
        <taxon>Cannabaceae</taxon>
        <taxon>Parasponia</taxon>
    </lineage>
</organism>
<name>A0A2P5DP54_PARAD</name>
<dbReference type="Proteomes" id="UP000237105">
    <property type="component" value="Unassembled WGS sequence"/>
</dbReference>
<feature type="region of interest" description="Disordered" evidence="1">
    <location>
        <begin position="46"/>
        <end position="65"/>
    </location>
</feature>
<proteinExistence type="predicted"/>
<protein>
    <submittedName>
        <fullName evidence="3">Protein RALF-like</fullName>
    </submittedName>
</protein>
<reference evidence="4" key="1">
    <citation type="submission" date="2016-06" db="EMBL/GenBank/DDBJ databases">
        <title>Parallel loss of symbiosis genes in relatives of nitrogen-fixing non-legume Parasponia.</title>
        <authorList>
            <person name="Van Velzen R."/>
            <person name="Holmer R."/>
            <person name="Bu F."/>
            <person name="Rutten L."/>
            <person name="Van Zeijl A."/>
            <person name="Liu W."/>
            <person name="Santuari L."/>
            <person name="Cao Q."/>
            <person name="Sharma T."/>
            <person name="Shen D."/>
            <person name="Roswanjaya Y."/>
            <person name="Wardhani T."/>
            <person name="Kalhor M.S."/>
            <person name="Jansen J."/>
            <person name="Van den Hoogen J."/>
            <person name="Gungor B."/>
            <person name="Hartog M."/>
            <person name="Hontelez J."/>
            <person name="Verver J."/>
            <person name="Yang W.-C."/>
            <person name="Schijlen E."/>
            <person name="Repin R."/>
            <person name="Schilthuizen M."/>
            <person name="Schranz E."/>
            <person name="Heidstra R."/>
            <person name="Miyata K."/>
            <person name="Fedorova E."/>
            <person name="Kohlen W."/>
            <person name="Bisseling T."/>
            <person name="Smit S."/>
            <person name="Geurts R."/>
        </authorList>
    </citation>
    <scope>NUCLEOTIDE SEQUENCE [LARGE SCALE GENOMIC DNA]</scope>
    <source>
        <strain evidence="4">cv. WU1-14</strain>
    </source>
</reference>
<dbReference type="OrthoDB" id="1652205at2759"/>
<feature type="chain" id="PRO_5015157419" evidence="2">
    <location>
        <begin position="26"/>
        <end position="65"/>
    </location>
</feature>
<comment type="caution">
    <text evidence="3">The sequence shown here is derived from an EMBL/GenBank/DDBJ whole genome shotgun (WGS) entry which is preliminary data.</text>
</comment>
<evidence type="ECO:0000313" key="3">
    <source>
        <dbReference type="EMBL" id="PON75065.1"/>
    </source>
</evidence>
<evidence type="ECO:0000313" key="4">
    <source>
        <dbReference type="Proteomes" id="UP000237105"/>
    </source>
</evidence>
<feature type="signal peptide" evidence="2">
    <location>
        <begin position="1"/>
        <end position="25"/>
    </location>
</feature>
<keyword evidence="2" id="KW-0732">Signal</keyword>
<dbReference type="EMBL" id="JXTB01000025">
    <property type="protein sequence ID" value="PON75065.1"/>
    <property type="molecule type" value="Genomic_DNA"/>
</dbReference>
<gene>
    <name evidence="3" type="ORF">PanWU01x14_044170</name>
</gene>
<keyword evidence="4" id="KW-1185">Reference proteome</keyword>
<dbReference type="AlphaFoldDB" id="A0A2P5DP54"/>
<sequence>MKAWLMCLILLISVAILSHTPATEAAETKKANKEWKMIHPGVMDPCERPGALRPPGCHDLNERRA</sequence>
<accession>A0A2P5DP54</accession>
<evidence type="ECO:0000256" key="1">
    <source>
        <dbReference type="SAM" id="MobiDB-lite"/>
    </source>
</evidence>
<evidence type="ECO:0000256" key="2">
    <source>
        <dbReference type="SAM" id="SignalP"/>
    </source>
</evidence>